<evidence type="ECO:0008006" key="6">
    <source>
        <dbReference type="Google" id="ProtNLM"/>
    </source>
</evidence>
<dbReference type="GO" id="GO:0003743">
    <property type="term" value="F:translation initiation factor activity"/>
    <property type="evidence" value="ECO:0007669"/>
    <property type="project" value="UniProtKB-KW"/>
</dbReference>
<dbReference type="AlphaFoldDB" id="A0A1L9WVJ0"/>
<keyword evidence="5" id="KW-1185">Reference proteome</keyword>
<comment type="similarity">
    <text evidence="1">Belongs to the IF-3 family.</text>
</comment>
<evidence type="ECO:0000313" key="4">
    <source>
        <dbReference type="EMBL" id="OJK00200.1"/>
    </source>
</evidence>
<dbReference type="GO" id="GO:0043022">
    <property type="term" value="F:ribosome binding"/>
    <property type="evidence" value="ECO:0007669"/>
    <property type="project" value="TreeGrafter"/>
</dbReference>
<keyword evidence="3" id="KW-0648">Protein biosynthesis</keyword>
<dbReference type="Gene3D" id="3.30.110.10">
    <property type="entry name" value="Translation initiation factor 3 (IF-3), C-terminal domain"/>
    <property type="match status" value="1"/>
</dbReference>
<dbReference type="OrthoDB" id="21573at2759"/>
<dbReference type="SUPFAM" id="SSF55200">
    <property type="entry name" value="Translation initiation factor IF3, C-terminal domain"/>
    <property type="match status" value="1"/>
</dbReference>
<dbReference type="PANTHER" id="PTHR10938">
    <property type="entry name" value="TRANSLATION INITIATION FACTOR IF-3"/>
    <property type="match status" value="1"/>
</dbReference>
<dbReference type="InterPro" id="IPR036788">
    <property type="entry name" value="T_IF-3_C_sf"/>
</dbReference>
<sequence>MKHMRSLLSTAQVLRQVFFPPQRLIRPQYLRPLPLGIRTMKWNRKDSQKTESKEARLIKDEAIASEWVQMVNDNNTLDPPIRRSTVLNNIDRSKAFLIKVSDGVDGAPPVCKLVNKMDLREAERARTKAAHVTRTSFKQVELNWAIDNHDLGHRLKKITEFITKGFKLEVVLMRKKGKRAPTAEEVKNLMDKVVETIKEANGMQIKPMEGEPGRAVTITVRKKPDQ</sequence>
<dbReference type="InterPro" id="IPR001288">
    <property type="entry name" value="Translation_initiation_fac_3"/>
</dbReference>
<evidence type="ECO:0000256" key="3">
    <source>
        <dbReference type="ARBA" id="ARBA00022917"/>
    </source>
</evidence>
<dbReference type="GO" id="GO:0032790">
    <property type="term" value="P:ribosome disassembly"/>
    <property type="evidence" value="ECO:0007669"/>
    <property type="project" value="TreeGrafter"/>
</dbReference>
<evidence type="ECO:0000256" key="2">
    <source>
        <dbReference type="ARBA" id="ARBA00022540"/>
    </source>
</evidence>
<dbReference type="GeneID" id="30978927"/>
<dbReference type="RefSeq" id="XP_020056539.1">
    <property type="nucleotide sequence ID" value="XM_020205113.1"/>
</dbReference>
<keyword evidence="2" id="KW-0396">Initiation factor</keyword>
<gene>
    <name evidence="4" type="ORF">ASPACDRAFT_78131</name>
</gene>
<evidence type="ECO:0000256" key="1">
    <source>
        <dbReference type="ARBA" id="ARBA00005439"/>
    </source>
</evidence>
<dbReference type="EMBL" id="KV878976">
    <property type="protein sequence ID" value="OJK00200.1"/>
    <property type="molecule type" value="Genomic_DNA"/>
</dbReference>
<dbReference type="PANTHER" id="PTHR10938:SF0">
    <property type="entry name" value="TRANSLATION INITIATION FACTOR IF-3, MITOCHONDRIAL"/>
    <property type="match status" value="1"/>
</dbReference>
<dbReference type="STRING" id="690307.A0A1L9WVJ0"/>
<reference evidence="5" key="1">
    <citation type="journal article" date="2017" name="Genome Biol.">
        <title>Comparative genomics reveals high biological diversity and specific adaptations in the industrially and medically important fungal genus Aspergillus.</title>
        <authorList>
            <person name="de Vries R.P."/>
            <person name="Riley R."/>
            <person name="Wiebenga A."/>
            <person name="Aguilar-Osorio G."/>
            <person name="Amillis S."/>
            <person name="Uchima C.A."/>
            <person name="Anderluh G."/>
            <person name="Asadollahi M."/>
            <person name="Askin M."/>
            <person name="Barry K."/>
            <person name="Battaglia E."/>
            <person name="Bayram O."/>
            <person name="Benocci T."/>
            <person name="Braus-Stromeyer S.A."/>
            <person name="Caldana C."/>
            <person name="Canovas D."/>
            <person name="Cerqueira G.C."/>
            <person name="Chen F."/>
            <person name="Chen W."/>
            <person name="Choi C."/>
            <person name="Clum A."/>
            <person name="Dos Santos R.A."/>
            <person name="Damasio A.R."/>
            <person name="Diallinas G."/>
            <person name="Emri T."/>
            <person name="Fekete E."/>
            <person name="Flipphi M."/>
            <person name="Freyberg S."/>
            <person name="Gallo A."/>
            <person name="Gournas C."/>
            <person name="Habgood R."/>
            <person name="Hainaut M."/>
            <person name="Harispe M.L."/>
            <person name="Henrissat B."/>
            <person name="Hilden K.S."/>
            <person name="Hope R."/>
            <person name="Hossain A."/>
            <person name="Karabika E."/>
            <person name="Karaffa L."/>
            <person name="Karanyi Z."/>
            <person name="Krasevec N."/>
            <person name="Kuo A."/>
            <person name="Kusch H."/>
            <person name="LaButti K."/>
            <person name="Lagendijk E.L."/>
            <person name="Lapidus A."/>
            <person name="Levasseur A."/>
            <person name="Lindquist E."/>
            <person name="Lipzen A."/>
            <person name="Logrieco A.F."/>
            <person name="MacCabe A."/>
            <person name="Maekelae M.R."/>
            <person name="Malavazi I."/>
            <person name="Melin P."/>
            <person name="Meyer V."/>
            <person name="Mielnichuk N."/>
            <person name="Miskei M."/>
            <person name="Molnar A.P."/>
            <person name="Mule G."/>
            <person name="Ngan C.Y."/>
            <person name="Orejas M."/>
            <person name="Orosz E."/>
            <person name="Ouedraogo J.P."/>
            <person name="Overkamp K.M."/>
            <person name="Park H.-S."/>
            <person name="Perrone G."/>
            <person name="Piumi F."/>
            <person name="Punt P.J."/>
            <person name="Ram A.F."/>
            <person name="Ramon A."/>
            <person name="Rauscher S."/>
            <person name="Record E."/>
            <person name="Riano-Pachon D.M."/>
            <person name="Robert V."/>
            <person name="Roehrig J."/>
            <person name="Ruller R."/>
            <person name="Salamov A."/>
            <person name="Salih N.S."/>
            <person name="Samson R.A."/>
            <person name="Sandor E."/>
            <person name="Sanguinetti M."/>
            <person name="Schuetze T."/>
            <person name="Sepcic K."/>
            <person name="Shelest E."/>
            <person name="Sherlock G."/>
            <person name="Sophianopoulou V."/>
            <person name="Squina F.M."/>
            <person name="Sun H."/>
            <person name="Susca A."/>
            <person name="Todd R.B."/>
            <person name="Tsang A."/>
            <person name="Unkles S.E."/>
            <person name="van de Wiele N."/>
            <person name="van Rossen-Uffink D."/>
            <person name="Oliveira J.V."/>
            <person name="Vesth T.C."/>
            <person name="Visser J."/>
            <person name="Yu J.-H."/>
            <person name="Zhou M."/>
            <person name="Andersen M.R."/>
            <person name="Archer D.B."/>
            <person name="Baker S.E."/>
            <person name="Benoit I."/>
            <person name="Brakhage A.A."/>
            <person name="Braus G.H."/>
            <person name="Fischer R."/>
            <person name="Frisvad J.C."/>
            <person name="Goldman G.H."/>
            <person name="Houbraken J."/>
            <person name="Oakley B."/>
            <person name="Pocsi I."/>
            <person name="Scazzocchio C."/>
            <person name="Seiboth B."/>
            <person name="vanKuyk P.A."/>
            <person name="Wortman J."/>
            <person name="Dyer P.S."/>
            <person name="Grigoriev I.V."/>
        </authorList>
    </citation>
    <scope>NUCLEOTIDE SEQUENCE [LARGE SCALE GENOMIC DNA]</scope>
    <source>
        <strain evidence="5">ATCC 16872 / CBS 172.66 / WB 5094</strain>
    </source>
</reference>
<name>A0A1L9WVJ0_ASPA1</name>
<dbReference type="Proteomes" id="UP000184546">
    <property type="component" value="Unassembled WGS sequence"/>
</dbReference>
<organism evidence="4 5">
    <name type="scientific">Aspergillus aculeatus (strain ATCC 16872 / CBS 172.66 / WB 5094)</name>
    <dbReference type="NCBI Taxonomy" id="690307"/>
    <lineage>
        <taxon>Eukaryota</taxon>
        <taxon>Fungi</taxon>
        <taxon>Dikarya</taxon>
        <taxon>Ascomycota</taxon>
        <taxon>Pezizomycotina</taxon>
        <taxon>Eurotiomycetes</taxon>
        <taxon>Eurotiomycetidae</taxon>
        <taxon>Eurotiales</taxon>
        <taxon>Aspergillaceae</taxon>
        <taxon>Aspergillus</taxon>
        <taxon>Aspergillus subgen. Circumdati</taxon>
    </lineage>
</organism>
<dbReference type="OMA" id="GTQTKAM"/>
<dbReference type="VEuPathDB" id="FungiDB:ASPACDRAFT_78131"/>
<dbReference type="GO" id="GO:0070124">
    <property type="term" value="P:mitochondrial translational initiation"/>
    <property type="evidence" value="ECO:0007669"/>
    <property type="project" value="TreeGrafter"/>
</dbReference>
<accession>A0A1L9WVJ0</accession>
<protein>
    <recommendedName>
        <fullName evidence="6">Translation initiation factor 3 N-terminal domain-containing protein</fullName>
    </recommendedName>
</protein>
<evidence type="ECO:0000313" key="5">
    <source>
        <dbReference type="Proteomes" id="UP000184546"/>
    </source>
</evidence>
<dbReference type="GO" id="GO:0005739">
    <property type="term" value="C:mitochondrion"/>
    <property type="evidence" value="ECO:0007669"/>
    <property type="project" value="TreeGrafter"/>
</dbReference>
<proteinExistence type="inferred from homology"/>